<evidence type="ECO:0000313" key="15">
    <source>
        <dbReference type="Proteomes" id="UP001186944"/>
    </source>
</evidence>
<evidence type="ECO:0000256" key="8">
    <source>
        <dbReference type="ARBA" id="ARBA00023180"/>
    </source>
</evidence>
<evidence type="ECO:0000256" key="4">
    <source>
        <dbReference type="ARBA" id="ARBA00022989"/>
    </source>
</evidence>
<dbReference type="GO" id="GO:0005886">
    <property type="term" value="C:plasma membrane"/>
    <property type="evidence" value="ECO:0007669"/>
    <property type="project" value="UniProtKB-SubCell"/>
</dbReference>
<keyword evidence="3 10" id="KW-0812">Transmembrane</keyword>
<proteinExistence type="inferred from homology"/>
<evidence type="ECO:0000256" key="5">
    <source>
        <dbReference type="ARBA" id="ARBA00023040"/>
    </source>
</evidence>
<dbReference type="InterPro" id="IPR000276">
    <property type="entry name" value="GPCR_Rhodpsn"/>
</dbReference>
<evidence type="ECO:0000256" key="7">
    <source>
        <dbReference type="ARBA" id="ARBA00023170"/>
    </source>
</evidence>
<evidence type="ECO:0000256" key="11">
    <source>
        <dbReference type="SAM" id="MobiDB-lite"/>
    </source>
</evidence>
<feature type="region of interest" description="Disordered" evidence="11">
    <location>
        <begin position="291"/>
        <end position="318"/>
    </location>
</feature>
<feature type="transmembrane region" description="Helical" evidence="12">
    <location>
        <begin position="203"/>
        <end position="227"/>
    </location>
</feature>
<feature type="transmembrane region" description="Helical" evidence="12">
    <location>
        <begin position="26"/>
        <end position="48"/>
    </location>
</feature>
<comment type="similarity">
    <text evidence="10">Belongs to the G-protein coupled receptor 1 family.</text>
</comment>
<feature type="transmembrane region" description="Helical" evidence="12">
    <location>
        <begin position="110"/>
        <end position="130"/>
    </location>
</feature>
<evidence type="ECO:0000313" key="14">
    <source>
        <dbReference type="EMBL" id="KAK3090626.1"/>
    </source>
</evidence>
<dbReference type="Gene3D" id="1.20.1070.10">
    <property type="entry name" value="Rhodopsin 7-helix transmembrane proteins"/>
    <property type="match status" value="1"/>
</dbReference>
<name>A0AA89BQU2_PINIB</name>
<dbReference type="PROSITE" id="PS50262">
    <property type="entry name" value="G_PROTEIN_RECEP_F1_2"/>
    <property type="match status" value="1"/>
</dbReference>
<dbReference type="PROSITE" id="PS00237">
    <property type="entry name" value="G_PROTEIN_RECEP_F1_1"/>
    <property type="match status" value="1"/>
</dbReference>
<feature type="domain" description="G-protein coupled receptors family 1 profile" evidence="13">
    <location>
        <begin position="6"/>
        <end position="262"/>
    </location>
</feature>
<dbReference type="InterPro" id="IPR017452">
    <property type="entry name" value="GPCR_Rhodpsn_7TM"/>
</dbReference>
<evidence type="ECO:0000256" key="10">
    <source>
        <dbReference type="RuleBase" id="RU000688"/>
    </source>
</evidence>
<evidence type="ECO:0000256" key="6">
    <source>
        <dbReference type="ARBA" id="ARBA00023136"/>
    </source>
</evidence>
<dbReference type="SUPFAM" id="SSF81321">
    <property type="entry name" value="Family A G protein-coupled receptor-like"/>
    <property type="match status" value="1"/>
</dbReference>
<dbReference type="GO" id="GO:0007189">
    <property type="term" value="P:adenylate cyclase-activating G protein-coupled receptor signaling pathway"/>
    <property type="evidence" value="ECO:0007669"/>
    <property type="project" value="TreeGrafter"/>
</dbReference>
<dbReference type="EMBL" id="VSWD01000010">
    <property type="protein sequence ID" value="KAK3090626.1"/>
    <property type="molecule type" value="Genomic_DNA"/>
</dbReference>
<keyword evidence="9 10" id="KW-0807">Transducer</keyword>
<dbReference type="PANTHER" id="PTHR11866">
    <property type="entry name" value="G-PROTEIN COUPLED RECEPTOR FAMILY 1 MEMBER"/>
    <property type="match status" value="1"/>
</dbReference>
<keyword evidence="2" id="KW-1003">Cell membrane</keyword>
<keyword evidence="7 10" id="KW-0675">Receptor</keyword>
<keyword evidence="4 12" id="KW-1133">Transmembrane helix</keyword>
<feature type="compositionally biased region" description="Polar residues" evidence="11">
    <location>
        <begin position="295"/>
        <end position="318"/>
    </location>
</feature>
<keyword evidence="6 12" id="KW-0472">Membrane</keyword>
<evidence type="ECO:0000259" key="13">
    <source>
        <dbReference type="PROSITE" id="PS50262"/>
    </source>
</evidence>
<comment type="caution">
    <text evidence="14">The sequence shown here is derived from an EMBL/GenBank/DDBJ whole genome shotgun (WGS) entry which is preliminary data.</text>
</comment>
<dbReference type="PRINTS" id="PR01788">
    <property type="entry name" value="PROSTANOIDR"/>
</dbReference>
<organism evidence="14 15">
    <name type="scientific">Pinctada imbricata</name>
    <name type="common">Atlantic pearl-oyster</name>
    <name type="synonym">Pinctada martensii</name>
    <dbReference type="NCBI Taxonomy" id="66713"/>
    <lineage>
        <taxon>Eukaryota</taxon>
        <taxon>Metazoa</taxon>
        <taxon>Spiralia</taxon>
        <taxon>Lophotrochozoa</taxon>
        <taxon>Mollusca</taxon>
        <taxon>Bivalvia</taxon>
        <taxon>Autobranchia</taxon>
        <taxon>Pteriomorphia</taxon>
        <taxon>Pterioida</taxon>
        <taxon>Pterioidea</taxon>
        <taxon>Pteriidae</taxon>
        <taxon>Pinctada</taxon>
    </lineage>
</organism>
<evidence type="ECO:0000256" key="3">
    <source>
        <dbReference type="ARBA" id="ARBA00022692"/>
    </source>
</evidence>
<protein>
    <recommendedName>
        <fullName evidence="13">G-protein coupled receptors family 1 profile domain-containing protein</fullName>
    </recommendedName>
</protein>
<dbReference type="PANTHER" id="PTHR11866:SF16">
    <property type="entry name" value="PROSTAGLANDIN E2 RECEPTOR EP4 SUBTYPE-LIKE PROTEIN"/>
    <property type="match status" value="1"/>
</dbReference>
<dbReference type="PRINTS" id="PR00237">
    <property type="entry name" value="GPCRRHODOPSN"/>
</dbReference>
<sequence length="318" mass="36437">MLGILGNFAAILMLYFSRKRHKWRPFHRLVLCLAVTDFCGIMFVYPLVMYRYSSNFNYDFPEPLCHYYISFIFTYAPLSSAFIICAMSIDRFIAILFPHSYGGPWKYKRVNLMLITQALAAFIFAGLHLVGLGDANAFYPGSWCFFNFTGDDIYNRANSYIYSVVGILTVAIMITLNSIVMVKICRRTGCRKLMEGGRSEDKANIKIIVFLIAVVVIFTVLWLPLMVDILLHAAIYLEGQGDLELDLLRLAVTNAIVDPWIYIFLRRETLEFVQNLYWKIRAKFGGGLTRRNSDRQSLSNNQQQQTRGNDNAEASNPV</sequence>
<reference evidence="14" key="1">
    <citation type="submission" date="2019-08" db="EMBL/GenBank/DDBJ databases">
        <title>The improved chromosome-level genome for the pearl oyster Pinctada fucata martensii using PacBio sequencing and Hi-C.</title>
        <authorList>
            <person name="Zheng Z."/>
        </authorList>
    </citation>
    <scope>NUCLEOTIDE SEQUENCE</scope>
    <source>
        <strain evidence="14">ZZ-2019</strain>
        <tissue evidence="14">Adductor muscle</tissue>
    </source>
</reference>
<gene>
    <name evidence="14" type="ORF">FSP39_013243</name>
</gene>
<dbReference type="GO" id="GO:0007204">
    <property type="term" value="P:positive regulation of cytosolic calcium ion concentration"/>
    <property type="evidence" value="ECO:0007669"/>
    <property type="project" value="TreeGrafter"/>
</dbReference>
<dbReference type="CDD" id="cd14981">
    <property type="entry name" value="7tmA_Prostanoid_R"/>
    <property type="match status" value="1"/>
</dbReference>
<feature type="transmembrane region" description="Helical" evidence="12">
    <location>
        <begin position="160"/>
        <end position="182"/>
    </location>
</feature>
<evidence type="ECO:0000256" key="1">
    <source>
        <dbReference type="ARBA" id="ARBA00004651"/>
    </source>
</evidence>
<dbReference type="Pfam" id="PF00001">
    <property type="entry name" value="7tm_1"/>
    <property type="match status" value="1"/>
</dbReference>
<comment type="subcellular location">
    <subcellularLocation>
        <location evidence="1">Cell membrane</location>
        <topology evidence="1">Multi-pass membrane protein</topology>
    </subcellularLocation>
</comment>
<dbReference type="Proteomes" id="UP001186944">
    <property type="component" value="Unassembled WGS sequence"/>
</dbReference>
<keyword evidence="8" id="KW-0325">Glycoprotein</keyword>
<dbReference type="GO" id="GO:0004930">
    <property type="term" value="F:G protein-coupled receptor activity"/>
    <property type="evidence" value="ECO:0007669"/>
    <property type="project" value="UniProtKB-KW"/>
</dbReference>
<feature type="transmembrane region" description="Helical" evidence="12">
    <location>
        <begin position="68"/>
        <end position="89"/>
    </location>
</feature>
<dbReference type="AlphaFoldDB" id="A0AA89BQU2"/>
<evidence type="ECO:0000256" key="2">
    <source>
        <dbReference type="ARBA" id="ARBA00022475"/>
    </source>
</evidence>
<evidence type="ECO:0000256" key="9">
    <source>
        <dbReference type="ARBA" id="ARBA00023224"/>
    </source>
</evidence>
<dbReference type="InterPro" id="IPR008365">
    <property type="entry name" value="Prostanoid_rcpt"/>
</dbReference>
<evidence type="ECO:0000256" key="12">
    <source>
        <dbReference type="SAM" id="Phobius"/>
    </source>
</evidence>
<accession>A0AA89BQU2</accession>
<keyword evidence="15" id="KW-1185">Reference proteome</keyword>
<keyword evidence="5 10" id="KW-0297">G-protein coupled receptor</keyword>